<dbReference type="AlphaFoldDB" id="A0A1W6MJ75"/>
<evidence type="ECO:0000313" key="3">
    <source>
        <dbReference type="Proteomes" id="UP000193431"/>
    </source>
</evidence>
<dbReference type="GO" id="GO:0016740">
    <property type="term" value="F:transferase activity"/>
    <property type="evidence" value="ECO:0007669"/>
    <property type="project" value="UniProtKB-KW"/>
</dbReference>
<accession>A0A1W6MJ75</accession>
<dbReference type="Pfam" id="PF13524">
    <property type="entry name" value="Glyco_trans_1_2"/>
    <property type="match status" value="1"/>
</dbReference>
<keyword evidence="3" id="KW-1185">Reference proteome</keyword>
<proteinExistence type="predicted"/>
<keyword evidence="2" id="KW-0808">Transferase</keyword>
<evidence type="ECO:0000313" key="2">
    <source>
        <dbReference type="EMBL" id="ARN77633.1"/>
    </source>
</evidence>
<dbReference type="Gene3D" id="3.40.50.2000">
    <property type="entry name" value="Glycogen Phosphorylase B"/>
    <property type="match status" value="1"/>
</dbReference>
<sequence length="379" mass="43660">MRILLVGEYSGFHNALKHGLETLGHEVTIVGDGDGFKNYPVDIKLYDSDFEKSWFKQKFRNLIKRFTKKDLRDAVVLSRFRESENLLKDHDVVQFINSNAFNTEATTERKMIDFLLENNSKSLLVACGDDTDYVRYLVNDHEGYSILDPYKNEVVPKAGEMYTLRYLKKEYAANYELIKAQSSAVVPSNTDYRMPLVNDPKATPIIPAPVQTHRLKLEQNEDLSTIKIFMGINRHNYWKKGINYFKEALKVIQKKYGGRVAIKIAENLPYAEYIKSYKECHIFLDQVLCYDQGYNALEAMAMGKVVFAGASNLYLEAHGLNEIPAIDAKPDVDYLIDKISELIDQPELILEIGKKARKHVLEYHGCKRIAQKYEKIYLS</sequence>
<reference evidence="2 3" key="1">
    <citation type="submission" date="2016-11" db="EMBL/GenBank/DDBJ databases">
        <title>Trade-off between light-utilization and light-protection in marine flavobacteria.</title>
        <authorList>
            <person name="Kumagai Y."/>
        </authorList>
    </citation>
    <scope>NUCLEOTIDE SEQUENCE [LARGE SCALE GENOMIC DNA]</scope>
    <source>
        <strain evidence="2 3">JCM 13191</strain>
    </source>
</reference>
<dbReference type="Proteomes" id="UP000193431">
    <property type="component" value="Chromosome"/>
</dbReference>
<dbReference type="InterPro" id="IPR055259">
    <property type="entry name" value="YkvP/CgeB_Glyco_trans-like"/>
</dbReference>
<dbReference type="OrthoDB" id="6638088at2"/>
<dbReference type="SUPFAM" id="SSF53756">
    <property type="entry name" value="UDP-Glycosyltransferase/glycogen phosphorylase"/>
    <property type="match status" value="1"/>
</dbReference>
<dbReference type="RefSeq" id="WP_085766433.1">
    <property type="nucleotide sequence ID" value="NZ_CP019344.1"/>
</dbReference>
<protein>
    <submittedName>
        <fullName evidence="2">Glycosyl transferase</fullName>
    </submittedName>
</protein>
<dbReference type="EMBL" id="CP019344">
    <property type="protein sequence ID" value="ARN77633.1"/>
    <property type="molecule type" value="Genomic_DNA"/>
</dbReference>
<dbReference type="STRING" id="331648.BST97_06290"/>
<gene>
    <name evidence="2" type="ORF">BST97_06290</name>
</gene>
<name>A0A1W6MJ75_9FLAO</name>
<evidence type="ECO:0000259" key="1">
    <source>
        <dbReference type="Pfam" id="PF13524"/>
    </source>
</evidence>
<feature type="domain" description="Spore protein YkvP/CgeB glycosyl transferase-like" evidence="1">
    <location>
        <begin position="259"/>
        <end position="373"/>
    </location>
</feature>
<organism evidence="2 3">
    <name type="scientific">Nonlabens spongiae</name>
    <dbReference type="NCBI Taxonomy" id="331648"/>
    <lineage>
        <taxon>Bacteria</taxon>
        <taxon>Pseudomonadati</taxon>
        <taxon>Bacteroidota</taxon>
        <taxon>Flavobacteriia</taxon>
        <taxon>Flavobacteriales</taxon>
        <taxon>Flavobacteriaceae</taxon>
        <taxon>Nonlabens</taxon>
    </lineage>
</organism>